<dbReference type="AlphaFoldDB" id="A0A852VVC1"/>
<reference evidence="1 2" key="1">
    <citation type="submission" date="2020-07" db="EMBL/GenBank/DDBJ databases">
        <title>Sequencing the genomes of 1000 actinobacteria strains.</title>
        <authorList>
            <person name="Klenk H.-P."/>
        </authorList>
    </citation>
    <scope>NUCLEOTIDE SEQUENCE [LARGE SCALE GENOMIC DNA]</scope>
    <source>
        <strain evidence="1 2">DSM 44749</strain>
    </source>
</reference>
<dbReference type="GeneID" id="98050472"/>
<dbReference type="EMBL" id="JACCCZ010000001">
    <property type="protein sequence ID" value="NYG00367.1"/>
    <property type="molecule type" value="Genomic_DNA"/>
</dbReference>
<gene>
    <name evidence="1" type="ORF">HDA37_000652</name>
</gene>
<keyword evidence="2" id="KW-1185">Reference proteome</keyword>
<protein>
    <submittedName>
        <fullName evidence="1">Uncharacterized protein</fullName>
    </submittedName>
</protein>
<name>A0A852VVC1_PSEA5</name>
<dbReference type="Proteomes" id="UP000549695">
    <property type="component" value="Unassembled WGS sequence"/>
</dbReference>
<organism evidence="1 2">
    <name type="scientific">Pseudonocardia alni</name>
    <name type="common">Amycolata alni</name>
    <dbReference type="NCBI Taxonomy" id="33907"/>
    <lineage>
        <taxon>Bacteria</taxon>
        <taxon>Bacillati</taxon>
        <taxon>Actinomycetota</taxon>
        <taxon>Actinomycetes</taxon>
        <taxon>Pseudonocardiales</taxon>
        <taxon>Pseudonocardiaceae</taxon>
        <taxon>Pseudonocardia</taxon>
    </lineage>
</organism>
<dbReference type="RefSeq" id="WP_179760202.1">
    <property type="nucleotide sequence ID" value="NZ_BAAAJZ010000005.1"/>
</dbReference>
<evidence type="ECO:0000313" key="2">
    <source>
        <dbReference type="Proteomes" id="UP000549695"/>
    </source>
</evidence>
<evidence type="ECO:0000313" key="1">
    <source>
        <dbReference type="EMBL" id="NYG00367.1"/>
    </source>
</evidence>
<sequence>MSRPTARIHRPASARARIVVDLPHNPALVRDREAWLRAVCGRGTRPEWGATGNGTRVLRVARPHFRRVVVAVARKYGEVLVIVDHVATSVCGRLCVEAQREECTCSCMGENHGGQEWRQEWLQVSEDWGVNHDRKRTRYLVTRAMVTERPARPARPRSLGARLYLASQNRPEEAR</sequence>
<comment type="caution">
    <text evidence="1">The sequence shown here is derived from an EMBL/GenBank/DDBJ whole genome shotgun (WGS) entry which is preliminary data.</text>
</comment>
<accession>A0A852VVC1</accession>
<proteinExistence type="predicted"/>